<dbReference type="Gene3D" id="3.30.70.270">
    <property type="match status" value="1"/>
</dbReference>
<dbReference type="Proteomes" id="UP000177515">
    <property type="component" value="Chromosome 2"/>
</dbReference>
<dbReference type="Pfam" id="PF00990">
    <property type="entry name" value="GGDEF"/>
    <property type="match status" value="1"/>
</dbReference>
<dbReference type="CDD" id="cd01949">
    <property type="entry name" value="GGDEF"/>
    <property type="match status" value="1"/>
</dbReference>
<dbReference type="Pfam" id="PF03707">
    <property type="entry name" value="MHYT"/>
    <property type="match status" value="3"/>
</dbReference>
<dbReference type="InterPro" id="IPR000160">
    <property type="entry name" value="GGDEF_dom"/>
</dbReference>
<keyword evidence="6" id="KW-1185">Reference proteome</keyword>
<proteinExistence type="predicted"/>
<evidence type="ECO:0008006" key="7">
    <source>
        <dbReference type="Google" id="ProtNLM"/>
    </source>
</evidence>
<feature type="transmembrane region" description="Helical" evidence="1">
    <location>
        <begin position="42"/>
        <end position="66"/>
    </location>
</feature>
<dbReference type="RefSeq" id="WP_071020027.1">
    <property type="nucleotide sequence ID" value="NZ_CP017755.1"/>
</dbReference>
<feature type="domain" description="EAL" evidence="2">
    <location>
        <begin position="434"/>
        <end position="688"/>
    </location>
</feature>
<dbReference type="SMART" id="SM00267">
    <property type="entry name" value="GGDEF"/>
    <property type="match status" value="1"/>
</dbReference>
<dbReference type="PANTHER" id="PTHR44757:SF2">
    <property type="entry name" value="BIOFILM ARCHITECTURE MAINTENANCE PROTEIN MBAA"/>
    <property type="match status" value="1"/>
</dbReference>
<dbReference type="NCBIfam" id="TIGR00254">
    <property type="entry name" value="GGDEF"/>
    <property type="match status" value="1"/>
</dbReference>
<keyword evidence="1" id="KW-1133">Transmembrane helix</keyword>
<organism evidence="5 6">
    <name type="scientific">Cupriavidus malaysiensis</name>
    <dbReference type="NCBI Taxonomy" id="367825"/>
    <lineage>
        <taxon>Bacteria</taxon>
        <taxon>Pseudomonadati</taxon>
        <taxon>Pseudomonadota</taxon>
        <taxon>Betaproteobacteria</taxon>
        <taxon>Burkholderiales</taxon>
        <taxon>Burkholderiaceae</taxon>
        <taxon>Cupriavidus</taxon>
    </lineage>
</organism>
<dbReference type="InterPro" id="IPR052155">
    <property type="entry name" value="Biofilm_reg_signaling"/>
</dbReference>
<evidence type="ECO:0000256" key="1">
    <source>
        <dbReference type="PROSITE-ProRule" id="PRU00244"/>
    </source>
</evidence>
<dbReference type="SUPFAM" id="SSF141868">
    <property type="entry name" value="EAL domain-like"/>
    <property type="match status" value="1"/>
</dbReference>
<dbReference type="PROSITE" id="PS50883">
    <property type="entry name" value="EAL"/>
    <property type="match status" value="1"/>
</dbReference>
<feature type="domain" description="MHYT" evidence="4">
    <location>
        <begin position="6"/>
        <end position="199"/>
    </location>
</feature>
<dbReference type="InterPro" id="IPR001633">
    <property type="entry name" value="EAL_dom"/>
</dbReference>
<dbReference type="InterPro" id="IPR035919">
    <property type="entry name" value="EAL_sf"/>
</dbReference>
<dbReference type="Pfam" id="PF00563">
    <property type="entry name" value="EAL"/>
    <property type="match status" value="1"/>
</dbReference>
<dbReference type="Gene3D" id="3.20.20.450">
    <property type="entry name" value="EAL domain"/>
    <property type="match status" value="1"/>
</dbReference>
<feature type="domain" description="GGDEF" evidence="3">
    <location>
        <begin position="293"/>
        <end position="425"/>
    </location>
</feature>
<gene>
    <name evidence="5" type="ORF">BKK80_27505</name>
</gene>
<protein>
    <recommendedName>
        <fullName evidence="7">Bifunctional diguanylate cyclase/phosphodiesterase</fullName>
    </recommendedName>
</protein>
<dbReference type="InterPro" id="IPR043128">
    <property type="entry name" value="Rev_trsase/Diguanyl_cyclase"/>
</dbReference>
<dbReference type="PROSITE" id="PS50924">
    <property type="entry name" value="MHYT"/>
    <property type="match status" value="1"/>
</dbReference>
<dbReference type="EMBL" id="CP017755">
    <property type="protein sequence ID" value="AOZ09500.1"/>
    <property type="molecule type" value="Genomic_DNA"/>
</dbReference>
<feature type="transmembrane region" description="Helical" evidence="1">
    <location>
        <begin position="109"/>
        <end position="128"/>
    </location>
</feature>
<dbReference type="PANTHER" id="PTHR44757">
    <property type="entry name" value="DIGUANYLATE CYCLASE DGCP"/>
    <property type="match status" value="1"/>
</dbReference>
<dbReference type="InterPro" id="IPR005330">
    <property type="entry name" value="MHYT_dom"/>
</dbReference>
<sequence>MLASSYDQLLVLFSVLVAMLASYTALDLAGRLTAARGRAAQMWLLAGAVVMGLGIWSMHFVGMLAFRLPIRLGYDLPITLLSLLIAIGASGFALRLVTLPSLPPSRLALGALLMGGAVAGMHYTGMAAMRMRPGIDYEPWWFALSLVIAVAACGAALWIAFRLRHQGRHTHRLRVGAAVLMGLAIAAMHYTGMAAARFPLGTICGAATDGLAGEALALPILVITICVLTMALLTSILDLRMEMRTAVLAASLAAANEELSYLALHDKLTKLPNRALLEDRFEQALRSAARTRSRLAILFIDLDGFKAINDSFGHQIGDQVLAEAAGRIRASAGAGDIVGRLGGDEIVLVSQSDAPEDAGALAARILGSLRDAITVSGHALHISASIGIALYPDNGTDQRTLLRNADAAMYHAKASGRDTCCFFTHSMNADAQARLELAQDLRMALERHELELHYQPKFQAPDNTVCGAEALLRWRHPRRGLLSPDQFLALAEKTGLILPIGTWVLDEACAQLARWHAEGRAQLTMAVNLSATQFCHPALVGTVRAAIERHGLAPQCLTIEITESTAMRDVETSLAILQRLDEMGVRIAIDDFGTGYSSLLYLKRIPASELKIDRGFVRELAQDGEDAAIVSAIIALGQTLNLKIVAEGVETTAQQDFLTRLGCDTLQGYLLGAPVPAVDFPGQAIPAAA</sequence>
<feature type="transmembrane region" description="Helical" evidence="1">
    <location>
        <begin position="6"/>
        <end position="30"/>
    </location>
</feature>
<evidence type="ECO:0000313" key="5">
    <source>
        <dbReference type="EMBL" id="AOZ09500.1"/>
    </source>
</evidence>
<feature type="transmembrane region" description="Helical" evidence="1">
    <location>
        <begin position="173"/>
        <end position="196"/>
    </location>
</feature>
<dbReference type="SUPFAM" id="SSF55073">
    <property type="entry name" value="Nucleotide cyclase"/>
    <property type="match status" value="1"/>
</dbReference>
<accession>A0ABM6FCN7</accession>
<feature type="transmembrane region" description="Helical" evidence="1">
    <location>
        <begin position="216"/>
        <end position="237"/>
    </location>
</feature>
<name>A0ABM6FCN7_9BURK</name>
<keyword evidence="1" id="KW-0472">Membrane</keyword>
<dbReference type="CDD" id="cd01948">
    <property type="entry name" value="EAL"/>
    <property type="match status" value="1"/>
</dbReference>
<dbReference type="InterPro" id="IPR029787">
    <property type="entry name" value="Nucleotide_cyclase"/>
</dbReference>
<feature type="transmembrane region" description="Helical" evidence="1">
    <location>
        <begin position="140"/>
        <end position="161"/>
    </location>
</feature>
<evidence type="ECO:0000313" key="6">
    <source>
        <dbReference type="Proteomes" id="UP000177515"/>
    </source>
</evidence>
<reference evidence="5 6" key="1">
    <citation type="submission" date="2016-10" db="EMBL/GenBank/DDBJ databases">
        <title>Complete genome sequences of three Cupriavidus strains isolated from various Malaysian environments.</title>
        <authorList>
            <person name="Abdullah A.A.-A."/>
            <person name="Shafie N.A.H."/>
            <person name="Lau N.S."/>
        </authorList>
    </citation>
    <scope>NUCLEOTIDE SEQUENCE [LARGE SCALE GENOMIC DNA]</scope>
    <source>
        <strain evidence="5 6">USMAA1020</strain>
    </source>
</reference>
<evidence type="ECO:0000259" key="4">
    <source>
        <dbReference type="PROSITE" id="PS50924"/>
    </source>
</evidence>
<dbReference type="SMART" id="SM00052">
    <property type="entry name" value="EAL"/>
    <property type="match status" value="1"/>
</dbReference>
<keyword evidence="1" id="KW-0812">Transmembrane</keyword>
<evidence type="ECO:0000259" key="3">
    <source>
        <dbReference type="PROSITE" id="PS50887"/>
    </source>
</evidence>
<feature type="transmembrane region" description="Helical" evidence="1">
    <location>
        <begin position="78"/>
        <end position="97"/>
    </location>
</feature>
<dbReference type="PROSITE" id="PS50887">
    <property type="entry name" value="GGDEF"/>
    <property type="match status" value="1"/>
</dbReference>
<evidence type="ECO:0000259" key="2">
    <source>
        <dbReference type="PROSITE" id="PS50883"/>
    </source>
</evidence>